<protein>
    <submittedName>
        <fullName evidence="3">Beta-lactamase family protein</fullName>
    </submittedName>
</protein>
<dbReference type="Proteomes" id="UP000811255">
    <property type="component" value="Unassembled WGS sequence"/>
</dbReference>
<dbReference type="PROSITE" id="PS51257">
    <property type="entry name" value="PROKAR_LIPOPROTEIN"/>
    <property type="match status" value="1"/>
</dbReference>
<proteinExistence type="predicted"/>
<dbReference type="PANTHER" id="PTHR43283:SF14">
    <property type="entry name" value="BLL8153 PROTEIN"/>
    <property type="match status" value="1"/>
</dbReference>
<gene>
    <name evidence="3" type="ORF">KK137_11240</name>
</gene>
<reference evidence="3 4" key="1">
    <citation type="submission" date="2021-05" db="EMBL/GenBank/DDBJ databases">
        <title>Croceibacterium sp. LX-88 genome sequence.</title>
        <authorList>
            <person name="Luo X."/>
        </authorList>
    </citation>
    <scope>NUCLEOTIDE SEQUENCE [LARGE SCALE GENOMIC DNA]</scope>
    <source>
        <strain evidence="3 4">LX-88</strain>
    </source>
</reference>
<dbReference type="RefSeq" id="WP_214536515.1">
    <property type="nucleotide sequence ID" value="NZ_JAHFVK010000002.1"/>
</dbReference>
<dbReference type="Gene3D" id="3.40.710.10">
    <property type="entry name" value="DD-peptidase/beta-lactamase superfamily"/>
    <property type="match status" value="1"/>
</dbReference>
<accession>A0ABS5W6G6</accession>
<name>A0ABS5W6G6_9SPHN</name>
<comment type="caution">
    <text evidence="3">The sequence shown here is derived from an EMBL/GenBank/DDBJ whole genome shotgun (WGS) entry which is preliminary data.</text>
</comment>
<feature type="signal peptide" evidence="1">
    <location>
        <begin position="1"/>
        <end position="21"/>
    </location>
</feature>
<evidence type="ECO:0000256" key="1">
    <source>
        <dbReference type="SAM" id="SignalP"/>
    </source>
</evidence>
<keyword evidence="4" id="KW-1185">Reference proteome</keyword>
<dbReference type="InterPro" id="IPR001466">
    <property type="entry name" value="Beta-lactam-related"/>
</dbReference>
<evidence type="ECO:0000313" key="3">
    <source>
        <dbReference type="EMBL" id="MBT2134908.1"/>
    </source>
</evidence>
<feature type="chain" id="PRO_5045639602" evidence="1">
    <location>
        <begin position="22"/>
        <end position="404"/>
    </location>
</feature>
<evidence type="ECO:0000313" key="4">
    <source>
        <dbReference type="Proteomes" id="UP000811255"/>
    </source>
</evidence>
<dbReference type="PANTHER" id="PTHR43283">
    <property type="entry name" value="BETA-LACTAMASE-RELATED"/>
    <property type="match status" value="1"/>
</dbReference>
<dbReference type="InterPro" id="IPR050789">
    <property type="entry name" value="Diverse_Enzym_Activities"/>
</dbReference>
<dbReference type="SUPFAM" id="SSF56601">
    <property type="entry name" value="beta-lactamase/transpeptidase-like"/>
    <property type="match status" value="1"/>
</dbReference>
<dbReference type="Pfam" id="PF00144">
    <property type="entry name" value="Beta-lactamase"/>
    <property type="match status" value="1"/>
</dbReference>
<organism evidence="3 4">
    <name type="scientific">Croceibacterium selenioxidans</name>
    <dbReference type="NCBI Taxonomy" id="2838833"/>
    <lineage>
        <taxon>Bacteria</taxon>
        <taxon>Pseudomonadati</taxon>
        <taxon>Pseudomonadota</taxon>
        <taxon>Alphaproteobacteria</taxon>
        <taxon>Sphingomonadales</taxon>
        <taxon>Erythrobacteraceae</taxon>
        <taxon>Croceibacterium</taxon>
    </lineage>
</organism>
<feature type="domain" description="Beta-lactamase-related" evidence="2">
    <location>
        <begin position="101"/>
        <end position="390"/>
    </location>
</feature>
<evidence type="ECO:0000259" key="2">
    <source>
        <dbReference type="Pfam" id="PF00144"/>
    </source>
</evidence>
<dbReference type="InterPro" id="IPR012338">
    <property type="entry name" value="Beta-lactam/transpept-like"/>
</dbReference>
<keyword evidence="1" id="KW-0732">Signal</keyword>
<dbReference type="EMBL" id="JAHFVK010000002">
    <property type="protein sequence ID" value="MBT2134908.1"/>
    <property type="molecule type" value="Genomic_DNA"/>
</dbReference>
<sequence length="404" mass="44257">MSRSVLAASLAVLAMACPAVAQSEKAGPSPAVIAMRWQLLNPEVNSFTFRDTDKVFESRPVKRGGPVWDLPSGAALTLPHIDVGGQSHDYERFAEDTFTNALLVIRDGRIVFEDYRNRSDETTPFISFSMAKTFTAMLVGLALDKGEIGSLDDLAVKYVPQLKGGGYDGVTIRQLLQMRSGSDIDERYDFGENPSLAGRIHESAIIRNERRFADFAIDVGRRSEPGSTFNYATLDTAVLGWVLEEAVGQKLEQQMQERIWAPLGAERDGFWIADGPPGRGRALNGMGFNATLRDFGRLGQLLLDGGRRGQTRVLPEGWVTQMSTMLPVPIRGPQAQPPGYGFQTWQVDEEPGAFAALGLAGQMIYVHPKSRTVIVKLSFLPPNPPPDEFAQTVAMLKAITSTQN</sequence>